<dbReference type="InterPro" id="IPR050314">
    <property type="entry name" value="Glycosyl_Hydrlase_18"/>
</dbReference>
<organism evidence="4 5">
    <name type="scientific">Cytospora paraplurivora</name>
    <dbReference type="NCBI Taxonomy" id="2898453"/>
    <lineage>
        <taxon>Eukaryota</taxon>
        <taxon>Fungi</taxon>
        <taxon>Dikarya</taxon>
        <taxon>Ascomycota</taxon>
        <taxon>Pezizomycotina</taxon>
        <taxon>Sordariomycetes</taxon>
        <taxon>Sordariomycetidae</taxon>
        <taxon>Diaporthales</taxon>
        <taxon>Cytosporaceae</taxon>
        <taxon>Cytospora</taxon>
    </lineage>
</organism>
<dbReference type="GO" id="GO:0005975">
    <property type="term" value="P:carbohydrate metabolic process"/>
    <property type="evidence" value="ECO:0007669"/>
    <property type="project" value="InterPro"/>
</dbReference>
<evidence type="ECO:0000313" key="4">
    <source>
        <dbReference type="EMBL" id="KAK7748154.1"/>
    </source>
</evidence>
<dbReference type="GO" id="GO:0008061">
    <property type="term" value="F:chitin binding"/>
    <property type="evidence" value="ECO:0007669"/>
    <property type="project" value="InterPro"/>
</dbReference>
<dbReference type="Proteomes" id="UP001320245">
    <property type="component" value="Unassembled WGS sequence"/>
</dbReference>
<protein>
    <recommendedName>
        <fullName evidence="2">chitinase</fullName>
        <ecNumber evidence="2">3.2.1.14</ecNumber>
    </recommendedName>
</protein>
<dbReference type="GO" id="GO:0006032">
    <property type="term" value="P:chitin catabolic process"/>
    <property type="evidence" value="ECO:0007669"/>
    <property type="project" value="TreeGrafter"/>
</dbReference>
<reference evidence="4 5" key="1">
    <citation type="journal article" date="2023" name="PLoS ONE">
        <title>Cytospora paraplurivora sp. nov. isolated from orchards with fruit tree decline syndrome in Ontario, Canada.</title>
        <authorList>
            <person name="Ilyukhin E."/>
            <person name="Nguyen H.D.T."/>
            <person name="Castle A.J."/>
            <person name="Ellouze W."/>
        </authorList>
    </citation>
    <scope>NUCLEOTIDE SEQUENCE [LARGE SCALE GENOMIC DNA]</scope>
    <source>
        <strain evidence="4 5">FDS-564</strain>
    </source>
</reference>
<dbReference type="Gene3D" id="3.10.50.10">
    <property type="match status" value="1"/>
</dbReference>
<comment type="caution">
    <text evidence="4">The sequence shown here is derived from an EMBL/GenBank/DDBJ whole genome shotgun (WGS) entry which is preliminary data.</text>
</comment>
<comment type="similarity">
    <text evidence="1">Belongs to the glycosyl hydrolase 18 family. Chitinase class V subfamily.</text>
</comment>
<evidence type="ECO:0000313" key="5">
    <source>
        <dbReference type="Proteomes" id="UP001320245"/>
    </source>
</evidence>
<evidence type="ECO:0000256" key="1">
    <source>
        <dbReference type="ARBA" id="ARBA00008682"/>
    </source>
</evidence>
<dbReference type="PANTHER" id="PTHR11177:SF378">
    <property type="entry name" value="CHITINASE"/>
    <property type="match status" value="1"/>
</dbReference>
<dbReference type="EC" id="3.2.1.14" evidence="2"/>
<sequence length="371" mass="41775">MPQFRHLLYLTAQNNDVPDIALLSRVTHIAMAFVSSEAFVEEPPAEWPLFESVEAIRAKFKPGTKILVAIGGWGDDKGFPEGARSGDTRQRFASNVAKMLRDTGADGVDINWEYPGGNGENYKQVRNSTKEWEIEVFPQLLSELRAALGPNSILSAAVPGLQRDMIAFRKETIPEINRSLDFVNVMTYDLMNRRDTMTKHHAGISESREAIELYIRRGFPADKLNLGFAFYIKWFNTDPNDRPWNALKARTVLMEDPGTGADLGQSGAFAWNSVPSDMEYEFQRAMIRGTYDAVGGGSFSWDAQDKRWWTWETPESIRRKFEVLVLSYGLGGVFAWGLGEDAPFFDHLRALDDSIATYDSISGNGPYCKRM</sequence>
<dbReference type="InterPro" id="IPR017853">
    <property type="entry name" value="GH"/>
</dbReference>
<proteinExistence type="inferred from homology"/>
<dbReference type="GO" id="GO:0008843">
    <property type="term" value="F:endochitinase activity"/>
    <property type="evidence" value="ECO:0007669"/>
    <property type="project" value="UniProtKB-EC"/>
</dbReference>
<dbReference type="InterPro" id="IPR011583">
    <property type="entry name" value="Chitinase_II/V-like_cat"/>
</dbReference>
<evidence type="ECO:0000256" key="2">
    <source>
        <dbReference type="ARBA" id="ARBA00012729"/>
    </source>
</evidence>
<keyword evidence="5" id="KW-1185">Reference proteome</keyword>
<dbReference type="Gene3D" id="3.20.20.80">
    <property type="entry name" value="Glycosidases"/>
    <property type="match status" value="1"/>
</dbReference>
<dbReference type="AlphaFoldDB" id="A0AAN9UQU7"/>
<dbReference type="Pfam" id="PF00704">
    <property type="entry name" value="Glyco_hydro_18"/>
    <property type="match status" value="1"/>
</dbReference>
<dbReference type="PANTHER" id="PTHR11177">
    <property type="entry name" value="CHITINASE"/>
    <property type="match status" value="1"/>
</dbReference>
<feature type="domain" description="GH18" evidence="3">
    <location>
        <begin position="4"/>
        <end position="358"/>
    </location>
</feature>
<dbReference type="InterPro" id="IPR001223">
    <property type="entry name" value="Glyco_hydro18_cat"/>
</dbReference>
<accession>A0AAN9UQU7</accession>
<dbReference type="PROSITE" id="PS51910">
    <property type="entry name" value="GH18_2"/>
    <property type="match status" value="1"/>
</dbReference>
<dbReference type="EMBL" id="JAJSPL020000003">
    <property type="protein sequence ID" value="KAK7748154.1"/>
    <property type="molecule type" value="Genomic_DNA"/>
</dbReference>
<name>A0AAN9UQU7_9PEZI</name>
<dbReference type="InterPro" id="IPR029070">
    <property type="entry name" value="Chitinase_insertion_sf"/>
</dbReference>
<dbReference type="SUPFAM" id="SSF51445">
    <property type="entry name" value="(Trans)glycosidases"/>
    <property type="match status" value="1"/>
</dbReference>
<dbReference type="SMART" id="SM00636">
    <property type="entry name" value="Glyco_18"/>
    <property type="match status" value="1"/>
</dbReference>
<gene>
    <name evidence="4" type="ORF">SLS53_001409</name>
</gene>
<evidence type="ECO:0000259" key="3">
    <source>
        <dbReference type="PROSITE" id="PS51910"/>
    </source>
</evidence>
<dbReference type="GO" id="GO:0005576">
    <property type="term" value="C:extracellular region"/>
    <property type="evidence" value="ECO:0007669"/>
    <property type="project" value="TreeGrafter"/>
</dbReference>